<sequence>MAKAVLRLTAKVFSFALRDGGYLTHFCAENNRCCICDVRILNWLLSAGRRINGLFPSVIPVWNDLRSSPVAFTDQPTLADAWALNESSTQSPKALRAAIMVCFPVWKAAYPWMAFIPGRTLPSRSSSIAPPPVETKLTLLARPAWLMADTESPPPIRL</sequence>
<gene>
    <name evidence="1" type="ORF">SAMN05444359_12334</name>
</gene>
<name>A0A1H9L6Y1_9BACT</name>
<proteinExistence type="predicted"/>
<evidence type="ECO:0000313" key="1">
    <source>
        <dbReference type="EMBL" id="SER07271.1"/>
    </source>
</evidence>
<organism evidence="1 2">
    <name type="scientific">Neolewinella agarilytica</name>
    <dbReference type="NCBI Taxonomy" id="478744"/>
    <lineage>
        <taxon>Bacteria</taxon>
        <taxon>Pseudomonadati</taxon>
        <taxon>Bacteroidota</taxon>
        <taxon>Saprospiria</taxon>
        <taxon>Saprospirales</taxon>
        <taxon>Lewinellaceae</taxon>
        <taxon>Neolewinella</taxon>
    </lineage>
</organism>
<dbReference type="AlphaFoldDB" id="A0A1H9L6Y1"/>
<reference evidence="2" key="1">
    <citation type="submission" date="2016-10" db="EMBL/GenBank/DDBJ databases">
        <authorList>
            <person name="Varghese N."/>
            <person name="Submissions S."/>
        </authorList>
    </citation>
    <scope>NUCLEOTIDE SEQUENCE [LARGE SCALE GENOMIC DNA]</scope>
    <source>
        <strain evidence="2">DSM 24740</strain>
    </source>
</reference>
<protein>
    <submittedName>
        <fullName evidence="1">Uncharacterized protein</fullName>
    </submittedName>
</protein>
<accession>A0A1H9L6Y1</accession>
<evidence type="ECO:0000313" key="2">
    <source>
        <dbReference type="Proteomes" id="UP000199021"/>
    </source>
</evidence>
<dbReference type="EMBL" id="FOFB01000023">
    <property type="protein sequence ID" value="SER07271.1"/>
    <property type="molecule type" value="Genomic_DNA"/>
</dbReference>
<keyword evidence="2" id="KW-1185">Reference proteome</keyword>
<dbReference type="Proteomes" id="UP000199021">
    <property type="component" value="Unassembled WGS sequence"/>
</dbReference>
<dbReference type="InParanoid" id="A0A1H9L6Y1"/>